<dbReference type="Proteomes" id="UP001527866">
    <property type="component" value="Unassembled WGS sequence"/>
</dbReference>
<organism evidence="1 2">
    <name type="scientific">Nocardiopsis endophytica</name>
    <dbReference type="NCBI Taxonomy" id="3018445"/>
    <lineage>
        <taxon>Bacteria</taxon>
        <taxon>Bacillati</taxon>
        <taxon>Actinomycetota</taxon>
        <taxon>Actinomycetes</taxon>
        <taxon>Streptosporangiales</taxon>
        <taxon>Nocardiopsidaceae</taxon>
        <taxon>Nocardiopsis</taxon>
    </lineage>
</organism>
<sequence length="101" mass="11978">MALPSELTPTAVRAAIARLRDPELLRRFDEDLDAAFERARRESDLSVLIDTVRRWWFEADARKDPERYREFTHRVQRYLDEGPPPPEERVGRAEILERFGL</sequence>
<keyword evidence="2" id="KW-1185">Reference proteome</keyword>
<gene>
    <name evidence="1" type="ORF">O4J56_19715</name>
</gene>
<proteinExistence type="predicted"/>
<name>A0ABT4U7E6_9ACTN</name>
<comment type="caution">
    <text evidence="1">The sequence shown here is derived from an EMBL/GenBank/DDBJ whole genome shotgun (WGS) entry which is preliminary data.</text>
</comment>
<dbReference type="InterPro" id="IPR046214">
    <property type="entry name" value="DUF6247"/>
</dbReference>
<accession>A0ABT4U7E6</accession>
<evidence type="ECO:0000313" key="2">
    <source>
        <dbReference type="Proteomes" id="UP001527866"/>
    </source>
</evidence>
<evidence type="ECO:0000313" key="1">
    <source>
        <dbReference type="EMBL" id="MDA2812883.1"/>
    </source>
</evidence>
<protein>
    <submittedName>
        <fullName evidence="1">DUF6247 family protein</fullName>
    </submittedName>
</protein>
<dbReference type="EMBL" id="JAQFWQ010000061">
    <property type="protein sequence ID" value="MDA2812883.1"/>
    <property type="molecule type" value="Genomic_DNA"/>
</dbReference>
<reference evidence="1 2" key="1">
    <citation type="submission" date="2023-01" db="EMBL/GenBank/DDBJ databases">
        <title>Draft genome sequence of Nocardiopsis sp. RSe5-2 isolated from halophytes.</title>
        <authorList>
            <person name="Duangmal K."/>
            <person name="Chantavorakit T."/>
        </authorList>
    </citation>
    <scope>NUCLEOTIDE SEQUENCE [LARGE SCALE GENOMIC DNA]</scope>
    <source>
        <strain evidence="1 2">RSe5-2</strain>
    </source>
</reference>
<dbReference type="RefSeq" id="WP_270687596.1">
    <property type="nucleotide sequence ID" value="NZ_JAQFWQ010000061.1"/>
</dbReference>
<dbReference type="Pfam" id="PF19760">
    <property type="entry name" value="DUF6247"/>
    <property type="match status" value="1"/>
</dbReference>